<dbReference type="EMBL" id="CP093326">
    <property type="protein sequence ID" value="UNK46321.1"/>
    <property type="molecule type" value="Genomic_DNA"/>
</dbReference>
<dbReference type="InterPro" id="IPR036388">
    <property type="entry name" value="WH-like_DNA-bd_sf"/>
</dbReference>
<dbReference type="InterPro" id="IPR000600">
    <property type="entry name" value="ROK"/>
</dbReference>
<dbReference type="Gene3D" id="1.10.10.10">
    <property type="entry name" value="Winged helix-like DNA-binding domain superfamily/Winged helix DNA-binding domain"/>
    <property type="match status" value="1"/>
</dbReference>
<dbReference type="PANTHER" id="PTHR18964:SF149">
    <property type="entry name" value="BIFUNCTIONAL UDP-N-ACETYLGLUCOSAMINE 2-EPIMERASE_N-ACETYLMANNOSAMINE KINASE"/>
    <property type="match status" value="1"/>
</dbReference>
<dbReference type="Pfam" id="PF00480">
    <property type="entry name" value="ROK"/>
    <property type="match status" value="1"/>
</dbReference>
<evidence type="ECO:0000313" key="3">
    <source>
        <dbReference type="Proteomes" id="UP000829069"/>
    </source>
</evidence>
<sequence length="402" mass="41573">MSTTATTPQVLRLANLKAVLSVMRANGAVTGTDLIAATGLTRATAIAVCDDLAARGWVRELPGERLVGTTKGRPARRFEFNPAAGCVLGMDVGMATATVLVADLKGRTLARVSERFEKPPASAASRRATIKQVVASALDEAGLPPSAVLAAAIGVSTVVDRHGKVAAGHELSEHFDIGLQAEVFADYDWPVLLENDANLAALAERWSGVGTGVDDLAVMLAGERLGTGLIESGRLLHGCNGGAGEVGTLELVDGVGSQDGIARLARYWGNEALAADKPTLIRELVGPGTSRVSARFVFEAAARGDEVAQGILDRIGLRMARVIAVLGTFFNPELVVIGGAVAASASALLPTITRELPRLTATPPRVAVSEFGDVIVAAGAVRLALDYVEEHAMELAPADAPA</sequence>
<dbReference type="SUPFAM" id="SSF53067">
    <property type="entry name" value="Actin-like ATPase domain"/>
    <property type="match status" value="1"/>
</dbReference>
<evidence type="ECO:0000313" key="2">
    <source>
        <dbReference type="EMBL" id="UNK46321.1"/>
    </source>
</evidence>
<dbReference type="RefSeq" id="WP_241914366.1">
    <property type="nucleotide sequence ID" value="NZ_CP093326.1"/>
</dbReference>
<dbReference type="Proteomes" id="UP000829069">
    <property type="component" value="Chromosome"/>
</dbReference>
<dbReference type="InterPro" id="IPR043129">
    <property type="entry name" value="ATPase_NBD"/>
</dbReference>
<gene>
    <name evidence="2" type="ORF">MNQ99_02835</name>
</gene>
<accession>A0ABY3WD46</accession>
<proteinExistence type="inferred from homology"/>
<dbReference type="SUPFAM" id="SSF46785">
    <property type="entry name" value="Winged helix' DNA-binding domain"/>
    <property type="match status" value="1"/>
</dbReference>
<keyword evidence="3" id="KW-1185">Reference proteome</keyword>
<organism evidence="2 3">
    <name type="scientific">Arthrobacter sulfonylureivorans</name>
    <dbReference type="NCBI Taxonomy" id="2486855"/>
    <lineage>
        <taxon>Bacteria</taxon>
        <taxon>Bacillati</taxon>
        <taxon>Actinomycetota</taxon>
        <taxon>Actinomycetes</taxon>
        <taxon>Micrococcales</taxon>
        <taxon>Micrococcaceae</taxon>
        <taxon>Arthrobacter</taxon>
    </lineage>
</organism>
<dbReference type="Gene3D" id="3.30.420.40">
    <property type="match status" value="2"/>
</dbReference>
<dbReference type="PANTHER" id="PTHR18964">
    <property type="entry name" value="ROK (REPRESSOR, ORF, KINASE) FAMILY"/>
    <property type="match status" value="1"/>
</dbReference>
<comment type="similarity">
    <text evidence="1">Belongs to the ROK (NagC/XylR) family.</text>
</comment>
<name>A0ABY3WD46_9MICC</name>
<evidence type="ECO:0000256" key="1">
    <source>
        <dbReference type="ARBA" id="ARBA00006479"/>
    </source>
</evidence>
<reference evidence="2 3" key="1">
    <citation type="submission" date="2022-03" db="EMBL/GenBank/DDBJ databases">
        <title>Isotopic signatures of nitrous oxide derived from detoxification processes.</title>
        <authorList>
            <person name="Behrendt U."/>
            <person name="Buchen C."/>
            <person name="Well R."/>
            <person name="Ulrich A."/>
            <person name="Rohe L."/>
            <person name="Kolb S."/>
            <person name="Schloter M."/>
            <person name="Horn M.A."/>
            <person name="Augustin J."/>
        </authorList>
    </citation>
    <scope>NUCLEOTIDE SEQUENCE [LARGE SCALE GENOMIC DNA]</scope>
    <source>
        <strain evidence="2 3">S4-C24</strain>
    </source>
</reference>
<protein>
    <submittedName>
        <fullName evidence="2">ROK family protein</fullName>
    </submittedName>
</protein>
<dbReference type="InterPro" id="IPR036390">
    <property type="entry name" value="WH_DNA-bd_sf"/>
</dbReference>